<accession>A0ABV5TCE0</accession>
<feature type="compositionally biased region" description="Basic and acidic residues" evidence="7">
    <location>
        <begin position="283"/>
        <end position="293"/>
    </location>
</feature>
<dbReference type="Pfam" id="PF03734">
    <property type="entry name" value="YkuD"/>
    <property type="match status" value="1"/>
</dbReference>
<dbReference type="Gene3D" id="1.10.101.10">
    <property type="entry name" value="PGBD-like superfamily/PGBD"/>
    <property type="match status" value="1"/>
</dbReference>
<dbReference type="CDD" id="cd16913">
    <property type="entry name" value="YkuD_like"/>
    <property type="match status" value="1"/>
</dbReference>
<dbReference type="Gene3D" id="2.40.440.10">
    <property type="entry name" value="L,D-transpeptidase catalytic domain-like"/>
    <property type="match status" value="1"/>
</dbReference>
<keyword evidence="5 6" id="KW-0961">Cell wall biogenesis/degradation</keyword>
<evidence type="ECO:0000256" key="4">
    <source>
        <dbReference type="ARBA" id="ARBA00022984"/>
    </source>
</evidence>
<organism evidence="10 11">
    <name type="scientific">Streptosporangium vulgare</name>
    <dbReference type="NCBI Taxonomy" id="46190"/>
    <lineage>
        <taxon>Bacteria</taxon>
        <taxon>Bacillati</taxon>
        <taxon>Actinomycetota</taxon>
        <taxon>Actinomycetes</taxon>
        <taxon>Streptosporangiales</taxon>
        <taxon>Streptosporangiaceae</taxon>
        <taxon>Streptosporangium</taxon>
    </lineage>
</organism>
<evidence type="ECO:0000256" key="6">
    <source>
        <dbReference type="PROSITE-ProRule" id="PRU01373"/>
    </source>
</evidence>
<keyword evidence="3 6" id="KW-0133">Cell shape</keyword>
<evidence type="ECO:0000313" key="11">
    <source>
        <dbReference type="Proteomes" id="UP001589610"/>
    </source>
</evidence>
<keyword evidence="2" id="KW-0808">Transferase</keyword>
<name>A0ABV5TCE0_9ACTN</name>
<dbReference type="InterPro" id="IPR038063">
    <property type="entry name" value="Transpep_catalytic_dom"/>
</dbReference>
<keyword evidence="4 6" id="KW-0573">Peptidoglycan synthesis</keyword>
<evidence type="ECO:0000256" key="1">
    <source>
        <dbReference type="ARBA" id="ARBA00004752"/>
    </source>
</evidence>
<evidence type="ECO:0000256" key="7">
    <source>
        <dbReference type="SAM" id="MobiDB-lite"/>
    </source>
</evidence>
<evidence type="ECO:0000256" key="3">
    <source>
        <dbReference type="ARBA" id="ARBA00022960"/>
    </source>
</evidence>
<dbReference type="PANTHER" id="PTHR30582">
    <property type="entry name" value="L,D-TRANSPEPTIDASE"/>
    <property type="match status" value="1"/>
</dbReference>
<gene>
    <name evidence="10" type="ORF">ACFFRH_14840</name>
</gene>
<feature type="active site" description="Nucleophile" evidence="6">
    <location>
        <position position="218"/>
    </location>
</feature>
<dbReference type="InterPro" id="IPR002477">
    <property type="entry name" value="Peptidoglycan-bd-like"/>
</dbReference>
<feature type="signal peptide" evidence="8">
    <location>
        <begin position="1"/>
        <end position="30"/>
    </location>
</feature>
<dbReference type="EMBL" id="JBHMBS010000006">
    <property type="protein sequence ID" value="MFB9676761.1"/>
    <property type="molecule type" value="Genomic_DNA"/>
</dbReference>
<evidence type="ECO:0000256" key="2">
    <source>
        <dbReference type="ARBA" id="ARBA00022679"/>
    </source>
</evidence>
<sequence length="293" mass="32527">MRSTVQLSLITSTVFALVTTLPFGVTHAMADPTPDSWNAPLPDQFTTLKTGSTGIEVHNAKKRLKDLGFPPGNLSPTYDSALRMTVWAFQKANGLKPVDRIDSPTWQALLHPRRVRPLVADGEPERTEIDLRRQLLTTWKGGKPVLVTHISTGARRPYCEKGHCGFAATPLGDYRAGARVPGWSTGILGAMFYPVYFNGGIAIHGSTLVPRYPASHGCVRIPLHNALDVYRFLQPGIPVYVRRSEAPAERRPKARGEQRSRIPKARSPEAPRRSHRQSSRPGRSTDDHGRRHR</sequence>
<comment type="caution">
    <text evidence="10">The sequence shown here is derived from an EMBL/GenBank/DDBJ whole genome shotgun (WGS) entry which is preliminary data.</text>
</comment>
<dbReference type="RefSeq" id="WP_386156966.1">
    <property type="nucleotide sequence ID" value="NZ_JBHMBS010000006.1"/>
</dbReference>
<dbReference type="InterPro" id="IPR050979">
    <property type="entry name" value="LD-transpeptidase"/>
</dbReference>
<proteinExistence type="predicted"/>
<dbReference type="InterPro" id="IPR036365">
    <property type="entry name" value="PGBD-like_sf"/>
</dbReference>
<evidence type="ECO:0000313" key="10">
    <source>
        <dbReference type="EMBL" id="MFB9676761.1"/>
    </source>
</evidence>
<feature type="compositionally biased region" description="Basic and acidic residues" evidence="7">
    <location>
        <begin position="244"/>
        <end position="272"/>
    </location>
</feature>
<protein>
    <submittedName>
        <fullName evidence="10">L,D-transpeptidase family protein</fullName>
    </submittedName>
</protein>
<reference evidence="10 11" key="1">
    <citation type="submission" date="2024-09" db="EMBL/GenBank/DDBJ databases">
        <authorList>
            <person name="Sun Q."/>
            <person name="Mori K."/>
        </authorList>
    </citation>
    <scope>NUCLEOTIDE SEQUENCE [LARGE SCALE GENOMIC DNA]</scope>
    <source>
        <strain evidence="10 11">JCM 3028</strain>
    </source>
</reference>
<dbReference type="Pfam" id="PF01471">
    <property type="entry name" value="PG_binding_1"/>
    <property type="match status" value="1"/>
</dbReference>
<dbReference type="InterPro" id="IPR036366">
    <property type="entry name" value="PGBDSf"/>
</dbReference>
<feature type="active site" description="Proton donor/acceptor" evidence="6">
    <location>
        <position position="204"/>
    </location>
</feature>
<dbReference type="SUPFAM" id="SSF47090">
    <property type="entry name" value="PGBD-like"/>
    <property type="match status" value="1"/>
</dbReference>
<dbReference type="PROSITE" id="PS52029">
    <property type="entry name" value="LD_TPASE"/>
    <property type="match status" value="1"/>
</dbReference>
<keyword evidence="11" id="KW-1185">Reference proteome</keyword>
<evidence type="ECO:0000256" key="5">
    <source>
        <dbReference type="ARBA" id="ARBA00023316"/>
    </source>
</evidence>
<dbReference type="SUPFAM" id="SSF141523">
    <property type="entry name" value="L,D-transpeptidase catalytic domain-like"/>
    <property type="match status" value="1"/>
</dbReference>
<feature type="region of interest" description="Disordered" evidence="7">
    <location>
        <begin position="244"/>
        <end position="293"/>
    </location>
</feature>
<comment type="pathway">
    <text evidence="1 6">Cell wall biogenesis; peptidoglycan biosynthesis.</text>
</comment>
<feature type="domain" description="L,D-TPase catalytic" evidence="9">
    <location>
        <begin position="125"/>
        <end position="242"/>
    </location>
</feature>
<feature type="chain" id="PRO_5045533499" evidence="8">
    <location>
        <begin position="31"/>
        <end position="293"/>
    </location>
</feature>
<dbReference type="InterPro" id="IPR005490">
    <property type="entry name" value="LD_TPept_cat_dom"/>
</dbReference>
<dbReference type="PANTHER" id="PTHR30582:SF2">
    <property type="entry name" value="L,D-TRANSPEPTIDASE YCIB-RELATED"/>
    <property type="match status" value="1"/>
</dbReference>
<keyword evidence="8" id="KW-0732">Signal</keyword>
<evidence type="ECO:0000259" key="9">
    <source>
        <dbReference type="PROSITE" id="PS52029"/>
    </source>
</evidence>
<evidence type="ECO:0000256" key="8">
    <source>
        <dbReference type="SAM" id="SignalP"/>
    </source>
</evidence>
<dbReference type="Proteomes" id="UP001589610">
    <property type="component" value="Unassembled WGS sequence"/>
</dbReference>